<feature type="domain" description="AAA" evidence="1">
    <location>
        <begin position="5"/>
        <end position="184"/>
    </location>
</feature>
<dbReference type="Gene3D" id="3.40.50.300">
    <property type="entry name" value="P-loop containing nucleotide triphosphate hydrolases"/>
    <property type="match status" value="1"/>
</dbReference>
<dbReference type="RefSeq" id="WP_075271016.1">
    <property type="nucleotide sequence ID" value="NZ_CP022589.1"/>
</dbReference>
<dbReference type="GO" id="GO:0016787">
    <property type="term" value="F:hydrolase activity"/>
    <property type="evidence" value="ECO:0007669"/>
    <property type="project" value="UniProtKB-KW"/>
</dbReference>
<dbReference type="PANTHER" id="PTHR13696:SF99">
    <property type="entry name" value="COBYRINIC ACID AC-DIAMIDE SYNTHASE"/>
    <property type="match status" value="1"/>
</dbReference>
<evidence type="ECO:0000313" key="3">
    <source>
        <dbReference type="Proteomes" id="UP000233776"/>
    </source>
</evidence>
<sequence>MTFFTFHSNKGGVGKTTITLNIADALAKQNKKVLIFDFDSQGSLSNVLKSNANYNEDDSGKWLKRTSSEQDLENTIQQSKINNIYYVHTNSLLNNVRNSLLNTTLRELVLSSNLKLMNNYLIKLGIDYVFFDLNPIFDDIAKNVYIASKTGIIQVVEPHIFSLQGLNVMLSEWKNNTRELGLNDNIQGIILNRIKSNKLSKDFFYFLHEEYGDRTLKTFVPDNIGMATSTISLAFSTDIATLNKWKRPKWVLESEYKDYIKDGNPIENLITELQSRNIL</sequence>
<organism evidence="2 3">
    <name type="scientific">Mycoplasmopsis bovis</name>
    <name type="common">Mycoplasma bovis</name>
    <dbReference type="NCBI Taxonomy" id="28903"/>
    <lineage>
        <taxon>Bacteria</taxon>
        <taxon>Bacillati</taxon>
        <taxon>Mycoplasmatota</taxon>
        <taxon>Mycoplasmoidales</taxon>
        <taxon>Metamycoplasmataceae</taxon>
        <taxon>Mycoplasmopsis</taxon>
    </lineage>
</organism>
<gene>
    <name evidence="2" type="primary">soj</name>
    <name evidence="2" type="ORF">MBOVJF4278_00471</name>
</gene>
<dbReference type="CDD" id="cd02042">
    <property type="entry name" value="ParAB_family"/>
    <property type="match status" value="1"/>
</dbReference>
<name>A0A2N8U2I2_MYCBV</name>
<dbReference type="InterPro" id="IPR050678">
    <property type="entry name" value="DNA_Partitioning_ATPase"/>
</dbReference>
<dbReference type="EC" id="3.6.-.-" evidence="2"/>
<dbReference type="InterPro" id="IPR025669">
    <property type="entry name" value="AAA_dom"/>
</dbReference>
<accession>A0A2N8U2I2</accession>
<dbReference type="EMBL" id="LT578453">
    <property type="protein sequence ID" value="SBO46243.1"/>
    <property type="molecule type" value="Genomic_DNA"/>
</dbReference>
<dbReference type="Proteomes" id="UP000233776">
    <property type="component" value="Chromosome I"/>
</dbReference>
<evidence type="ECO:0000313" key="2">
    <source>
        <dbReference type="EMBL" id="SBO46243.1"/>
    </source>
</evidence>
<dbReference type="AlphaFoldDB" id="A0A2N8U2I2"/>
<evidence type="ECO:0000259" key="1">
    <source>
        <dbReference type="Pfam" id="PF13614"/>
    </source>
</evidence>
<dbReference type="PANTHER" id="PTHR13696">
    <property type="entry name" value="P-LOOP CONTAINING NUCLEOSIDE TRIPHOSPHATE HYDROLASE"/>
    <property type="match status" value="1"/>
</dbReference>
<keyword evidence="2" id="KW-0378">Hydrolase</keyword>
<protein>
    <submittedName>
        <fullName evidence="2">Sporulation initiation inhibitor protein Soj</fullName>
        <ecNumber evidence="2">3.6.-.-</ecNumber>
    </submittedName>
</protein>
<reference evidence="2 3" key="1">
    <citation type="submission" date="2016-06" db="EMBL/GenBank/DDBJ databases">
        <authorList>
            <person name="Kjaerup R.B."/>
            <person name="Dalgaard T.S."/>
            <person name="Juul-Madsen H.R."/>
        </authorList>
    </citation>
    <scope>NUCLEOTIDE SEQUENCE [LARGE SCALE GENOMIC DNA]</scope>
    <source>
        <strain evidence="2">JF4278</strain>
    </source>
</reference>
<dbReference type="Pfam" id="PF13614">
    <property type="entry name" value="AAA_31"/>
    <property type="match status" value="1"/>
</dbReference>
<dbReference type="SUPFAM" id="SSF52540">
    <property type="entry name" value="P-loop containing nucleoside triphosphate hydrolases"/>
    <property type="match status" value="1"/>
</dbReference>
<proteinExistence type="predicted"/>
<dbReference type="InterPro" id="IPR027417">
    <property type="entry name" value="P-loop_NTPase"/>
</dbReference>